<sequence length="156" mass="17178">MKHSLRSQLNYWLLASMCILSTYSYGQYTPFKGANMILLGTSLADKEALTEIANVLTDQSISFSVDRNLVSFQAKDKSSGGNEPIVFEGFLSVNAGLVKLTGKMQNAASGSQTVSYIPVEYTTSKASSQRLGFLYMDQLAKKLQPVLHGVIIYKYQ</sequence>
<comment type="caution">
    <text evidence="1">The sequence shown here is derived from an EMBL/GenBank/DDBJ whole genome shotgun (WGS) entry which is preliminary data.</text>
</comment>
<name>I2GNF3_9BACT</name>
<keyword evidence="2" id="KW-1185">Reference proteome</keyword>
<accession>I2GNF3</accession>
<protein>
    <submittedName>
        <fullName evidence="1">Uncharacterized protein</fullName>
    </submittedName>
</protein>
<evidence type="ECO:0000313" key="2">
    <source>
        <dbReference type="Proteomes" id="UP000009309"/>
    </source>
</evidence>
<dbReference type="EMBL" id="CAIT01000009">
    <property type="protein sequence ID" value="CCH55431.1"/>
    <property type="molecule type" value="Genomic_DNA"/>
</dbReference>
<organism evidence="1 2">
    <name type="scientific">Fibrisoma limi BUZ 3</name>
    <dbReference type="NCBI Taxonomy" id="1185876"/>
    <lineage>
        <taxon>Bacteria</taxon>
        <taxon>Pseudomonadati</taxon>
        <taxon>Bacteroidota</taxon>
        <taxon>Cytophagia</taxon>
        <taxon>Cytophagales</taxon>
        <taxon>Spirosomataceae</taxon>
        <taxon>Fibrisoma</taxon>
    </lineage>
</organism>
<evidence type="ECO:0000313" key="1">
    <source>
        <dbReference type="EMBL" id="CCH55431.1"/>
    </source>
</evidence>
<reference evidence="1 2" key="1">
    <citation type="journal article" date="2012" name="J. Bacteriol.">
        <title>Genome Sequence of the Filamentous Bacterium Fibrisoma limi BUZ 3T.</title>
        <authorList>
            <person name="Filippini M."/>
            <person name="Qi W."/>
            <person name="Jaenicke S."/>
            <person name="Goesmann A."/>
            <person name="Smits T.H."/>
            <person name="Bagheri H.C."/>
        </authorList>
    </citation>
    <scope>NUCLEOTIDE SEQUENCE [LARGE SCALE GENOMIC DNA]</scope>
    <source>
        <strain evidence="2">BUZ 3T</strain>
    </source>
</reference>
<dbReference type="OrthoDB" id="955133at2"/>
<dbReference type="RefSeq" id="WP_009283999.1">
    <property type="nucleotide sequence ID" value="NZ_CAIT01000009.1"/>
</dbReference>
<dbReference type="eggNOG" id="ENOG5034A39">
    <property type="taxonomic scope" value="Bacteria"/>
</dbReference>
<gene>
    <name evidence="1" type="ORF">BN8_04690</name>
</gene>
<proteinExistence type="predicted"/>
<dbReference type="AlphaFoldDB" id="I2GNF3"/>
<dbReference type="Proteomes" id="UP000009309">
    <property type="component" value="Unassembled WGS sequence"/>
</dbReference>